<dbReference type="SUPFAM" id="SSF55729">
    <property type="entry name" value="Acyl-CoA N-acyltransferases (Nat)"/>
    <property type="match status" value="1"/>
</dbReference>
<dbReference type="Pfam" id="PF13302">
    <property type="entry name" value="Acetyltransf_3"/>
    <property type="match status" value="1"/>
</dbReference>
<dbReference type="InterPro" id="IPR000182">
    <property type="entry name" value="GNAT_dom"/>
</dbReference>
<dbReference type="EMBL" id="RBZP01000015">
    <property type="protein sequence ID" value="RKQ30909.1"/>
    <property type="molecule type" value="Genomic_DNA"/>
</dbReference>
<dbReference type="InterPro" id="IPR016181">
    <property type="entry name" value="Acyl_CoA_acyltransferase"/>
</dbReference>
<dbReference type="GO" id="GO:0005737">
    <property type="term" value="C:cytoplasm"/>
    <property type="evidence" value="ECO:0007669"/>
    <property type="project" value="TreeGrafter"/>
</dbReference>
<gene>
    <name evidence="2" type="ORF">D8M06_14880</name>
</gene>
<dbReference type="GO" id="GO:1990189">
    <property type="term" value="F:protein N-terminal-serine acetyltransferase activity"/>
    <property type="evidence" value="ECO:0007669"/>
    <property type="project" value="TreeGrafter"/>
</dbReference>
<feature type="domain" description="N-acetyltransferase" evidence="1">
    <location>
        <begin position="31"/>
        <end position="183"/>
    </location>
</feature>
<dbReference type="OrthoDB" id="9799321at2"/>
<evidence type="ECO:0000313" key="2">
    <source>
        <dbReference type="EMBL" id="RKQ30909.1"/>
    </source>
</evidence>
<name>A0A494ZW98_9BACI</name>
<dbReference type="InterPro" id="IPR051908">
    <property type="entry name" value="Ribosomal_N-acetyltransferase"/>
</dbReference>
<dbReference type="GO" id="GO:0008999">
    <property type="term" value="F:protein-N-terminal-alanine acetyltransferase activity"/>
    <property type="evidence" value="ECO:0007669"/>
    <property type="project" value="TreeGrafter"/>
</dbReference>
<keyword evidence="3" id="KW-1185">Reference proteome</keyword>
<dbReference type="PANTHER" id="PTHR43441:SF3">
    <property type="entry name" value="ACETYLTRANSFERASE"/>
    <property type="match status" value="1"/>
</dbReference>
<keyword evidence="2" id="KW-0808">Transferase</keyword>
<comment type="caution">
    <text evidence="2">The sequence shown here is derived from an EMBL/GenBank/DDBJ whole genome shotgun (WGS) entry which is preliminary data.</text>
</comment>
<dbReference type="Gene3D" id="3.40.630.30">
    <property type="match status" value="1"/>
</dbReference>
<dbReference type="RefSeq" id="WP_121205317.1">
    <property type="nucleotide sequence ID" value="NZ_RBZP01000015.1"/>
</dbReference>
<evidence type="ECO:0000313" key="3">
    <source>
        <dbReference type="Proteomes" id="UP000269301"/>
    </source>
</evidence>
<dbReference type="PROSITE" id="PS51186">
    <property type="entry name" value="GNAT"/>
    <property type="match status" value="1"/>
</dbReference>
<dbReference type="PANTHER" id="PTHR43441">
    <property type="entry name" value="RIBOSOMAL-PROTEIN-SERINE ACETYLTRANSFERASE"/>
    <property type="match status" value="1"/>
</dbReference>
<protein>
    <submittedName>
        <fullName evidence="2">N-acetyltransferase</fullName>
    </submittedName>
</protein>
<sequence>MVKNPLLIDFPHEFHTQRLFLRLPLPGDGKLVYDAMKASQPELAKWLTFARGEQEIEEAELSVRESHIDFLRRKDLRLHIFQRENGIFIGSTGLHRIDWAVRKFEIGYWIDTRYSGKGYMTEAVEGVTTFAFYALLANRVEMRIDSENKKSRAIPERLGYNLEGILRKNSIGNKHADLRDTCIYAKVRE</sequence>
<dbReference type="Proteomes" id="UP000269301">
    <property type="component" value="Unassembled WGS sequence"/>
</dbReference>
<evidence type="ECO:0000259" key="1">
    <source>
        <dbReference type="PROSITE" id="PS51186"/>
    </source>
</evidence>
<reference evidence="2 3" key="1">
    <citation type="journal article" date="2016" name="Int. J. Syst. Evol. Microbiol.">
        <title>Oceanobacillus halophilus sp. nov., a novel moderately halophilic bacterium from a hypersaline lake.</title>
        <authorList>
            <person name="Amoozegar M.A."/>
            <person name="Bagheri M."/>
            <person name="Makhdoumi A."/>
            <person name="Nikou M.M."/>
            <person name="Fazeli S.A.S."/>
            <person name="Schumann P."/>
            <person name="Sproer C."/>
            <person name="Sanchez-Porro C."/>
            <person name="Ventosa A."/>
        </authorList>
    </citation>
    <scope>NUCLEOTIDE SEQUENCE [LARGE SCALE GENOMIC DNA]</scope>
    <source>
        <strain evidence="2 3">DSM 23996</strain>
    </source>
</reference>
<proteinExistence type="predicted"/>
<organism evidence="2 3">
    <name type="scientific">Oceanobacillus halophilus</name>
    <dbReference type="NCBI Taxonomy" id="930130"/>
    <lineage>
        <taxon>Bacteria</taxon>
        <taxon>Bacillati</taxon>
        <taxon>Bacillota</taxon>
        <taxon>Bacilli</taxon>
        <taxon>Bacillales</taxon>
        <taxon>Bacillaceae</taxon>
        <taxon>Oceanobacillus</taxon>
    </lineage>
</organism>
<dbReference type="AlphaFoldDB" id="A0A494ZW98"/>
<accession>A0A494ZW98</accession>